<sequence length="211" mass="23946">MMPPKRWLLILLPILAFLALYLFYSNRALNTLRVHIGKPYGEVVRDSTFSVKANTVISPSEPPHPGSTWITTPVVIQYDDPNYGFVLPATIFGAISYDDGKVSNITTSPMVEMLSFSELVPLLEEIQSRLKRSGWTPQHPNKLTWLITTTAQQKTALQDKLFKQVAIVLLGIPQKYTLAINIKCFKRCNERNPATAKYLIDISMGRNYFRE</sequence>
<keyword evidence="3" id="KW-1185">Reference proteome</keyword>
<dbReference type="EMBL" id="VFET01000024">
    <property type="protein sequence ID" value="TWS01717.1"/>
    <property type="molecule type" value="Genomic_DNA"/>
</dbReference>
<proteinExistence type="predicted"/>
<evidence type="ECO:0000313" key="4">
    <source>
        <dbReference type="Proteomes" id="UP000317951"/>
    </source>
</evidence>
<dbReference type="Proteomes" id="UP000317951">
    <property type="component" value="Unassembled WGS sequence"/>
</dbReference>
<accession>A0A5C5Q7H9</accession>
<gene>
    <name evidence="2" type="ORF">FIV36_23170</name>
    <name evidence="1" type="ORF">SAMN05216591_5117</name>
</gene>
<dbReference type="RefSeq" id="WP_010566292.1">
    <property type="nucleotide sequence ID" value="NZ_LT629689.1"/>
</dbReference>
<dbReference type="OrthoDB" id="6942177at2"/>
<protein>
    <submittedName>
        <fullName evidence="2">Uncharacterized protein</fullName>
    </submittedName>
</protein>
<evidence type="ECO:0000313" key="2">
    <source>
        <dbReference type="EMBL" id="TWS01717.1"/>
    </source>
</evidence>
<dbReference type="EMBL" id="LT629689">
    <property type="protein sequence ID" value="SDG15653.1"/>
    <property type="molecule type" value="Genomic_DNA"/>
</dbReference>
<dbReference type="GeneID" id="78556453"/>
<organism evidence="2 4">
    <name type="scientific">Pseudomonas extremaustralis</name>
    <dbReference type="NCBI Taxonomy" id="359110"/>
    <lineage>
        <taxon>Bacteria</taxon>
        <taxon>Pseudomonadati</taxon>
        <taxon>Pseudomonadota</taxon>
        <taxon>Gammaproteobacteria</taxon>
        <taxon>Pseudomonadales</taxon>
        <taxon>Pseudomonadaceae</taxon>
        <taxon>Pseudomonas</taxon>
    </lineage>
</organism>
<evidence type="ECO:0000313" key="1">
    <source>
        <dbReference type="EMBL" id="SDG15653.1"/>
    </source>
</evidence>
<dbReference type="AlphaFoldDB" id="A0A5C5Q7H9"/>
<reference evidence="1 3" key="1">
    <citation type="submission" date="2016-10" db="EMBL/GenBank/DDBJ databases">
        <authorList>
            <person name="Varghese N."/>
            <person name="Submissions S."/>
        </authorList>
    </citation>
    <scope>NUCLEOTIDE SEQUENCE [LARGE SCALE GENOMIC DNA]</scope>
    <source>
        <strain evidence="1 3">DSM 17835</strain>
    </source>
</reference>
<reference evidence="2 4" key="2">
    <citation type="submission" date="2019-06" db="EMBL/GenBank/DDBJ databases">
        <title>Pseudomonas bimorpha sp. nov. isolated from bovine raw milk and skim milk concentrate.</title>
        <authorList>
            <person name="Hofmann K."/>
            <person name="Huptas C."/>
            <person name="Doll E."/>
            <person name="Scherer S."/>
            <person name="Wenning M."/>
        </authorList>
    </citation>
    <scope>NUCLEOTIDE SEQUENCE [LARGE SCALE GENOMIC DNA]</scope>
    <source>
        <strain evidence="2 4">DSM 17835</strain>
    </source>
</reference>
<name>A0A5C5Q7H9_9PSED</name>
<dbReference type="Proteomes" id="UP000182858">
    <property type="component" value="Chromosome I"/>
</dbReference>
<evidence type="ECO:0000313" key="3">
    <source>
        <dbReference type="Proteomes" id="UP000182858"/>
    </source>
</evidence>